<feature type="transmembrane region" description="Helical" evidence="1">
    <location>
        <begin position="30"/>
        <end position="49"/>
    </location>
</feature>
<evidence type="ECO:0000313" key="2">
    <source>
        <dbReference type="EMBL" id="USR92114.1"/>
    </source>
</evidence>
<name>A0ABY5ASC4_9CYAN</name>
<keyword evidence="1" id="KW-0812">Transmembrane</keyword>
<feature type="transmembrane region" description="Helical" evidence="1">
    <location>
        <begin position="6"/>
        <end position="23"/>
    </location>
</feature>
<organism evidence="2 3">
    <name type="scientific">Phormidium yuhuli AB48</name>
    <dbReference type="NCBI Taxonomy" id="2940671"/>
    <lineage>
        <taxon>Bacteria</taxon>
        <taxon>Bacillati</taxon>
        <taxon>Cyanobacteriota</taxon>
        <taxon>Cyanophyceae</taxon>
        <taxon>Oscillatoriophycideae</taxon>
        <taxon>Oscillatoriales</taxon>
        <taxon>Oscillatoriaceae</taxon>
        <taxon>Phormidium</taxon>
        <taxon>Phormidium yuhuli</taxon>
    </lineage>
</organism>
<protein>
    <submittedName>
        <fullName evidence="2">Uncharacterized protein</fullName>
    </submittedName>
</protein>
<accession>A0ABY5ASC4</accession>
<reference evidence="2" key="1">
    <citation type="submission" date="2022-06" db="EMBL/GenBank/DDBJ databases">
        <title>Genome sequence of Phormidium yuhuli AB48 isolated from an industrial photobioreactor environment.</title>
        <authorList>
            <person name="Qiu Y."/>
            <person name="Noonan A.J.C."/>
            <person name="Dofher K."/>
            <person name="Koch M."/>
            <person name="Kieft B."/>
            <person name="Lin X."/>
            <person name="Ziels R.M."/>
            <person name="Hallam S.J."/>
        </authorList>
    </citation>
    <scope>NUCLEOTIDE SEQUENCE</scope>
    <source>
        <strain evidence="2">AB48</strain>
    </source>
</reference>
<dbReference type="EMBL" id="CP098611">
    <property type="protein sequence ID" value="USR92114.1"/>
    <property type="molecule type" value="Genomic_DNA"/>
</dbReference>
<evidence type="ECO:0000313" key="3">
    <source>
        <dbReference type="Proteomes" id="UP001056708"/>
    </source>
</evidence>
<sequence length="77" mass="8478">MPTELITLVAALVLAWLVFTWLVRVIHTTLSTALTVAAIVLGLQLLFGIDPSALWDEIQGFGDVLLEGVENLFRRES</sequence>
<evidence type="ECO:0000256" key="1">
    <source>
        <dbReference type="SAM" id="Phobius"/>
    </source>
</evidence>
<keyword evidence="1" id="KW-1133">Transmembrane helix</keyword>
<dbReference type="RefSeq" id="WP_252664188.1">
    <property type="nucleotide sequence ID" value="NZ_CP098611.1"/>
</dbReference>
<keyword evidence="1" id="KW-0472">Membrane</keyword>
<dbReference type="Proteomes" id="UP001056708">
    <property type="component" value="Chromosome"/>
</dbReference>
<gene>
    <name evidence="2" type="ORF">NEA10_05160</name>
</gene>
<proteinExistence type="predicted"/>
<keyword evidence="3" id="KW-1185">Reference proteome</keyword>